<dbReference type="EMBL" id="CAADFI010000053">
    <property type="protein sequence ID" value="VFJ93971.1"/>
    <property type="molecule type" value="Genomic_DNA"/>
</dbReference>
<name>A0A450UN63_9GAMM</name>
<dbReference type="AlphaFoldDB" id="A0A450UN63"/>
<organism evidence="2">
    <name type="scientific">Candidatus Kentrum eta</name>
    <dbReference type="NCBI Taxonomy" id="2126337"/>
    <lineage>
        <taxon>Bacteria</taxon>
        <taxon>Pseudomonadati</taxon>
        <taxon>Pseudomonadota</taxon>
        <taxon>Gammaproteobacteria</taxon>
        <taxon>Candidatus Kentrum</taxon>
    </lineage>
</organism>
<proteinExistence type="predicted"/>
<dbReference type="EMBL" id="CAADFG010000030">
    <property type="protein sequence ID" value="VFJ91349.1"/>
    <property type="molecule type" value="Genomic_DNA"/>
</dbReference>
<evidence type="ECO:0000313" key="1">
    <source>
        <dbReference type="EMBL" id="VFJ91349.1"/>
    </source>
</evidence>
<protein>
    <submittedName>
        <fullName evidence="2">Uncharacterized protein</fullName>
    </submittedName>
</protein>
<dbReference type="EMBL" id="CAADFJ010000029">
    <property type="protein sequence ID" value="VFJ99157.1"/>
    <property type="molecule type" value="Genomic_DNA"/>
</dbReference>
<sequence>MAQFPRDETGILGLAQEIVDGLAANRSTYPAPPVSTEDLNAATADCIAARDAVQAAKSALEQAVSAKQQAFDGLEDKEK</sequence>
<reference evidence="2" key="1">
    <citation type="submission" date="2019-02" db="EMBL/GenBank/DDBJ databases">
        <authorList>
            <person name="Gruber-Vodicka R. H."/>
            <person name="Seah K. B. B."/>
        </authorList>
    </citation>
    <scope>NUCLEOTIDE SEQUENCE</scope>
    <source>
        <strain evidence="3">BECK_SA2B12</strain>
        <strain evidence="1">BECK_SA2B15</strain>
        <strain evidence="2">BECK_SA2B20</strain>
    </source>
</reference>
<evidence type="ECO:0000313" key="2">
    <source>
        <dbReference type="EMBL" id="VFJ93971.1"/>
    </source>
</evidence>
<gene>
    <name evidence="1" type="ORF">BECKH772A_GA0070896_1003022</name>
    <name evidence="2" type="ORF">BECKH772B_GA0070898_1005313</name>
    <name evidence="3" type="ORF">BECKH772C_GA0070978_1002911</name>
</gene>
<evidence type="ECO:0000313" key="3">
    <source>
        <dbReference type="EMBL" id="VFJ99157.1"/>
    </source>
</evidence>
<accession>A0A450UN63</accession>